<gene>
    <name evidence="1" type="ORF">FH965_00355</name>
</gene>
<dbReference type="Gene3D" id="2.60.20.10">
    <property type="entry name" value="Crystallins"/>
    <property type="match status" value="1"/>
</dbReference>
<dbReference type="SUPFAM" id="SSF49695">
    <property type="entry name" value="gamma-Crystallin-like"/>
    <property type="match status" value="1"/>
</dbReference>
<name>A0A516R0P7_STRST</name>
<dbReference type="EMBL" id="CP040916">
    <property type="protein sequence ID" value="QDQ09210.1"/>
    <property type="molecule type" value="Genomic_DNA"/>
</dbReference>
<reference evidence="1 2" key="1">
    <citation type="journal article" date="2019" name="J. Ind. Microbiol. Biotechnol.">
        <title>The complete genomic sequence of Streptomyces spectabilis NRRL-2792 and identification of secondary metabolite biosynthetic gene clusters.</title>
        <authorList>
            <person name="Sinha A."/>
            <person name="Phillips-Salemka S."/>
            <person name="Niraula T.A."/>
            <person name="Short K.A."/>
            <person name="Niraula N.P."/>
        </authorList>
    </citation>
    <scope>NUCLEOTIDE SEQUENCE [LARGE SCALE GENOMIC DNA]</scope>
    <source>
        <strain evidence="1 2">NRRL 2792</strain>
    </source>
</reference>
<dbReference type="Proteomes" id="UP000316806">
    <property type="component" value="Chromosome"/>
</dbReference>
<evidence type="ECO:0000313" key="2">
    <source>
        <dbReference type="Proteomes" id="UP000316806"/>
    </source>
</evidence>
<sequence length="93" mass="10813">MTIGIVYKDWNYGRGSWTFTADYGCADNQAWDWYVDNLADGRERSISSLLPAGNCWMQLFEDPYYQGTERTYKESTPYVGDAMNDKARSIIWD</sequence>
<dbReference type="RefSeq" id="WP_144000789.1">
    <property type="nucleotide sequence ID" value="NZ_CP040916.1"/>
</dbReference>
<accession>A0A516R0P7</accession>
<organism evidence="1 2">
    <name type="scientific">Streptomyces spectabilis</name>
    <dbReference type="NCBI Taxonomy" id="68270"/>
    <lineage>
        <taxon>Bacteria</taxon>
        <taxon>Bacillati</taxon>
        <taxon>Actinomycetota</taxon>
        <taxon>Actinomycetes</taxon>
        <taxon>Kitasatosporales</taxon>
        <taxon>Streptomycetaceae</taxon>
        <taxon>Streptomyces</taxon>
    </lineage>
</organism>
<evidence type="ECO:0000313" key="1">
    <source>
        <dbReference type="EMBL" id="QDQ09210.1"/>
    </source>
</evidence>
<dbReference type="AlphaFoldDB" id="A0A516R0P7"/>
<proteinExistence type="predicted"/>
<dbReference type="InterPro" id="IPR011024">
    <property type="entry name" value="G_crystallin-like"/>
</dbReference>
<protein>
    <submittedName>
        <fullName evidence="1">Uncharacterized protein</fullName>
    </submittedName>
</protein>